<reference evidence="3" key="2">
    <citation type="submission" date="2020-11" db="EMBL/GenBank/DDBJ databases">
        <authorList>
            <person name="McCartney M.A."/>
            <person name="Auch B."/>
            <person name="Kono T."/>
            <person name="Mallez S."/>
            <person name="Becker A."/>
            <person name="Gohl D.M."/>
            <person name="Silverstein K.A.T."/>
            <person name="Koren S."/>
            <person name="Bechman K.B."/>
            <person name="Herman A."/>
            <person name="Abrahante J.E."/>
            <person name="Garbe J."/>
        </authorList>
    </citation>
    <scope>NUCLEOTIDE SEQUENCE</scope>
    <source>
        <strain evidence="3">Duluth1</strain>
        <tissue evidence="3">Whole animal</tissue>
    </source>
</reference>
<feature type="region of interest" description="Disordered" evidence="1">
    <location>
        <begin position="58"/>
        <end position="80"/>
    </location>
</feature>
<dbReference type="InterPro" id="IPR001849">
    <property type="entry name" value="PH_domain"/>
</dbReference>
<name>A0A9D4NI70_DREPO</name>
<evidence type="ECO:0000256" key="1">
    <source>
        <dbReference type="SAM" id="MobiDB-lite"/>
    </source>
</evidence>
<dbReference type="InterPro" id="IPR001192">
    <property type="entry name" value="PI-PLC_fam"/>
</dbReference>
<dbReference type="PROSITE" id="PS50003">
    <property type="entry name" value="PH_DOMAIN"/>
    <property type="match status" value="1"/>
</dbReference>
<dbReference type="AlphaFoldDB" id="A0A9D4NI70"/>
<dbReference type="InterPro" id="IPR011993">
    <property type="entry name" value="PH-like_dom_sf"/>
</dbReference>
<dbReference type="PANTHER" id="PTHR10336:SF196">
    <property type="entry name" value="PHOSPHOINOSITIDE PHOSPHOLIPASE C"/>
    <property type="match status" value="1"/>
</dbReference>
<accession>A0A9D4NI70</accession>
<proteinExistence type="predicted"/>
<dbReference type="GO" id="GO:0032228">
    <property type="term" value="P:regulation of synaptic transmission, GABAergic"/>
    <property type="evidence" value="ECO:0007669"/>
    <property type="project" value="TreeGrafter"/>
</dbReference>
<dbReference type="GO" id="GO:0048015">
    <property type="term" value="P:phosphatidylinositol-mediated signaling"/>
    <property type="evidence" value="ECO:0007669"/>
    <property type="project" value="TreeGrafter"/>
</dbReference>
<dbReference type="GO" id="GO:0007214">
    <property type="term" value="P:gamma-aminobutyric acid signaling pathway"/>
    <property type="evidence" value="ECO:0007669"/>
    <property type="project" value="TreeGrafter"/>
</dbReference>
<feature type="domain" description="PH" evidence="2">
    <location>
        <begin position="63"/>
        <end position="204"/>
    </location>
</feature>
<evidence type="ECO:0000313" key="4">
    <source>
        <dbReference type="Proteomes" id="UP000828390"/>
    </source>
</evidence>
<dbReference type="GO" id="GO:0046488">
    <property type="term" value="P:phosphatidylinositol metabolic process"/>
    <property type="evidence" value="ECO:0007669"/>
    <property type="project" value="TreeGrafter"/>
</dbReference>
<dbReference type="PANTHER" id="PTHR10336">
    <property type="entry name" value="PHOSPHOINOSITIDE-SPECIFIC PHOSPHOLIPASE C FAMILY PROTEIN"/>
    <property type="match status" value="1"/>
</dbReference>
<sequence length="228" mass="25676">MADEEIETLDANPNNTEIPFNDVFANGNNESEIKKECSDESDTFECMQSGIVLPRKSSFMSKDGSRRGHSRKKTVSFSSMPTERKIATAQDCLSYMQQGSELVKVRSNSRQYHRIFSLNSDMTEVRWQPTSKKPHKARIPVVSIKEVRSGKTTDALKNKEIAGIFPDECAFSIVFGDNFESMDLIANTPDEAHIWVTGLTCLINTNTRTSTCNTTTPEALEEMQQMRD</sequence>
<dbReference type="GO" id="GO:0004435">
    <property type="term" value="F:phosphatidylinositol-4,5-bisphosphate phospholipase C activity"/>
    <property type="evidence" value="ECO:0007669"/>
    <property type="project" value="TreeGrafter"/>
</dbReference>
<dbReference type="Gene3D" id="2.30.29.30">
    <property type="entry name" value="Pleckstrin-homology domain (PH domain)/Phosphotyrosine-binding domain (PTB)"/>
    <property type="match status" value="1"/>
</dbReference>
<dbReference type="EMBL" id="JAIWYP010000001">
    <property type="protein sequence ID" value="KAH3894174.1"/>
    <property type="molecule type" value="Genomic_DNA"/>
</dbReference>
<reference evidence="3" key="1">
    <citation type="journal article" date="2019" name="bioRxiv">
        <title>The Genome of the Zebra Mussel, Dreissena polymorpha: A Resource for Invasive Species Research.</title>
        <authorList>
            <person name="McCartney M.A."/>
            <person name="Auch B."/>
            <person name="Kono T."/>
            <person name="Mallez S."/>
            <person name="Zhang Y."/>
            <person name="Obille A."/>
            <person name="Becker A."/>
            <person name="Abrahante J.E."/>
            <person name="Garbe J."/>
            <person name="Badalamenti J.P."/>
            <person name="Herman A."/>
            <person name="Mangelson H."/>
            <person name="Liachko I."/>
            <person name="Sullivan S."/>
            <person name="Sone E.D."/>
            <person name="Koren S."/>
            <person name="Silverstein K.A.T."/>
            <person name="Beckman K.B."/>
            <person name="Gohl D.M."/>
        </authorList>
    </citation>
    <scope>NUCLEOTIDE SEQUENCE</scope>
    <source>
        <strain evidence="3">Duluth1</strain>
        <tissue evidence="3">Whole animal</tissue>
    </source>
</reference>
<dbReference type="GO" id="GO:0051209">
    <property type="term" value="P:release of sequestered calcium ion into cytosol"/>
    <property type="evidence" value="ECO:0007669"/>
    <property type="project" value="TreeGrafter"/>
</dbReference>
<evidence type="ECO:0000259" key="2">
    <source>
        <dbReference type="PROSITE" id="PS50003"/>
    </source>
</evidence>
<keyword evidence="4" id="KW-1185">Reference proteome</keyword>
<comment type="caution">
    <text evidence="3">The sequence shown here is derived from an EMBL/GenBank/DDBJ whole genome shotgun (WGS) entry which is preliminary data.</text>
</comment>
<gene>
    <name evidence="3" type="ORF">DPMN_018331</name>
</gene>
<dbReference type="FunFam" id="2.30.29.30:FF:000025">
    <property type="entry name" value="Phosphoinositide phospholipase C"/>
    <property type="match status" value="1"/>
</dbReference>
<feature type="non-terminal residue" evidence="3">
    <location>
        <position position="228"/>
    </location>
</feature>
<protein>
    <recommendedName>
        <fullName evidence="2">PH domain-containing protein</fullName>
    </recommendedName>
</protein>
<dbReference type="Pfam" id="PF16457">
    <property type="entry name" value="PH_12"/>
    <property type="match status" value="1"/>
</dbReference>
<dbReference type="SMART" id="SM00233">
    <property type="entry name" value="PH"/>
    <property type="match status" value="1"/>
</dbReference>
<evidence type="ECO:0000313" key="3">
    <source>
        <dbReference type="EMBL" id="KAH3894174.1"/>
    </source>
</evidence>
<dbReference type="Proteomes" id="UP000828390">
    <property type="component" value="Unassembled WGS sequence"/>
</dbReference>
<dbReference type="SUPFAM" id="SSF50729">
    <property type="entry name" value="PH domain-like"/>
    <property type="match status" value="1"/>
</dbReference>
<dbReference type="CDD" id="cd13364">
    <property type="entry name" value="PH_PLC_eta"/>
    <property type="match status" value="1"/>
</dbReference>
<organism evidence="3 4">
    <name type="scientific">Dreissena polymorpha</name>
    <name type="common">Zebra mussel</name>
    <name type="synonym">Mytilus polymorpha</name>
    <dbReference type="NCBI Taxonomy" id="45954"/>
    <lineage>
        <taxon>Eukaryota</taxon>
        <taxon>Metazoa</taxon>
        <taxon>Spiralia</taxon>
        <taxon>Lophotrochozoa</taxon>
        <taxon>Mollusca</taxon>
        <taxon>Bivalvia</taxon>
        <taxon>Autobranchia</taxon>
        <taxon>Heteroconchia</taxon>
        <taxon>Euheterodonta</taxon>
        <taxon>Imparidentia</taxon>
        <taxon>Neoheterodontei</taxon>
        <taxon>Myida</taxon>
        <taxon>Dreissenoidea</taxon>
        <taxon>Dreissenidae</taxon>
        <taxon>Dreissena</taxon>
    </lineage>
</organism>